<sequence length="288" mass="31430">MSAIQNFISLLDPNVRNVLLGTILLSTSSSMIGIFALLKRKTLITDAISHAVLPGTCLAFFLTGEKNSVWLIIGAFITGWLASIAINTITTQSKIKQDTAIAIIASLSFGFGSFLLSILQHSGQASQGGLKSFLLGSAATLLREDINLLLLLSLMIIVTLLLFFKEFMVIAFDRLFAKSIGMPVQKMDFIFTSLLVLAIVVGIRAVGVILMSAMLITPATTARFWTAKIAYIMLFSILISLFSSLTGTFISYIVPSMPTGPWIVLIMSLIAYCSFALSWCYRTFIQNR</sequence>
<dbReference type="RefSeq" id="WP_123663232.1">
    <property type="nucleotide sequence ID" value="NZ_RARA01000025.1"/>
</dbReference>
<feature type="transmembrane region" description="Helical" evidence="9">
    <location>
        <begin position="260"/>
        <end position="281"/>
    </location>
</feature>
<dbReference type="GO" id="GO:0010043">
    <property type="term" value="P:response to zinc ion"/>
    <property type="evidence" value="ECO:0007669"/>
    <property type="project" value="TreeGrafter"/>
</dbReference>
<evidence type="ECO:0000256" key="4">
    <source>
        <dbReference type="ARBA" id="ARBA00022475"/>
    </source>
</evidence>
<comment type="caution">
    <text evidence="10">The sequence shown here is derived from an EMBL/GenBank/DDBJ whole genome shotgun (WGS) entry which is preliminary data.</text>
</comment>
<feature type="transmembrane region" description="Helical" evidence="9">
    <location>
        <begin position="229"/>
        <end position="254"/>
    </location>
</feature>
<organism evidence="10 11">
    <name type="scientific">Candidatus Cardinium hertigii</name>
    <dbReference type="NCBI Taxonomy" id="247481"/>
    <lineage>
        <taxon>Bacteria</taxon>
        <taxon>Pseudomonadati</taxon>
        <taxon>Bacteroidota</taxon>
        <taxon>Cytophagia</taxon>
        <taxon>Cytophagales</taxon>
        <taxon>Amoebophilaceae</taxon>
        <taxon>Candidatus Cardinium</taxon>
    </lineage>
</organism>
<evidence type="ECO:0000256" key="7">
    <source>
        <dbReference type="ARBA" id="ARBA00023136"/>
    </source>
</evidence>
<feature type="transmembrane region" description="Helical" evidence="9">
    <location>
        <begin position="69"/>
        <end position="89"/>
    </location>
</feature>
<keyword evidence="5 8" id="KW-0812">Transmembrane</keyword>
<keyword evidence="3 8" id="KW-0813">Transport</keyword>
<evidence type="ECO:0000256" key="3">
    <source>
        <dbReference type="ARBA" id="ARBA00022448"/>
    </source>
</evidence>
<keyword evidence="6 9" id="KW-1133">Transmembrane helix</keyword>
<gene>
    <name evidence="10" type="ORF">EDM02_03975</name>
</gene>
<keyword evidence="11" id="KW-1185">Reference proteome</keyword>
<evidence type="ECO:0000256" key="1">
    <source>
        <dbReference type="ARBA" id="ARBA00004651"/>
    </source>
</evidence>
<comment type="subcellular location">
    <subcellularLocation>
        <location evidence="1 8">Cell membrane</location>
        <topology evidence="1 8">Multi-pass membrane protein</topology>
    </subcellularLocation>
</comment>
<dbReference type="PANTHER" id="PTHR30477:SF3">
    <property type="entry name" value="METAL TRANSPORT SYSTEM MEMBRANE PROTEIN CT_069-RELATED"/>
    <property type="match status" value="1"/>
</dbReference>
<protein>
    <recommendedName>
        <fullName evidence="12">Manganese transport system membrane protein MntB</fullName>
    </recommendedName>
</protein>
<proteinExistence type="inferred from homology"/>
<comment type="similarity">
    <text evidence="2 8">Belongs to the ABC-3 integral membrane protein family.</text>
</comment>
<dbReference type="AlphaFoldDB" id="A0A3N2QBV9"/>
<accession>A0A3N2QBV9</accession>
<evidence type="ECO:0000256" key="8">
    <source>
        <dbReference type="RuleBase" id="RU003943"/>
    </source>
</evidence>
<evidence type="ECO:0000313" key="11">
    <source>
        <dbReference type="Proteomes" id="UP000270927"/>
    </source>
</evidence>
<dbReference type="GO" id="GO:0055085">
    <property type="term" value="P:transmembrane transport"/>
    <property type="evidence" value="ECO:0007669"/>
    <property type="project" value="InterPro"/>
</dbReference>
<dbReference type="Pfam" id="PF00950">
    <property type="entry name" value="ABC-3"/>
    <property type="match status" value="1"/>
</dbReference>
<evidence type="ECO:0000256" key="6">
    <source>
        <dbReference type="ARBA" id="ARBA00022989"/>
    </source>
</evidence>
<keyword evidence="4" id="KW-1003">Cell membrane</keyword>
<dbReference type="InterPro" id="IPR001626">
    <property type="entry name" value="ABC_TroCD"/>
</dbReference>
<feature type="transmembrane region" description="Helical" evidence="9">
    <location>
        <begin position="190"/>
        <end position="217"/>
    </location>
</feature>
<evidence type="ECO:0008006" key="12">
    <source>
        <dbReference type="Google" id="ProtNLM"/>
    </source>
</evidence>
<dbReference type="Gene3D" id="1.10.3470.10">
    <property type="entry name" value="ABC transporter involved in vitamin B12 uptake, BtuC"/>
    <property type="match status" value="1"/>
</dbReference>
<name>A0A3N2QBV9_9BACT</name>
<dbReference type="CDD" id="cd06550">
    <property type="entry name" value="TM_ABC_iron-siderophores_like"/>
    <property type="match status" value="1"/>
</dbReference>
<feature type="transmembrane region" description="Helical" evidence="9">
    <location>
        <begin position="18"/>
        <end position="38"/>
    </location>
</feature>
<dbReference type="GO" id="GO:0043190">
    <property type="term" value="C:ATP-binding cassette (ABC) transporter complex"/>
    <property type="evidence" value="ECO:0007669"/>
    <property type="project" value="InterPro"/>
</dbReference>
<evidence type="ECO:0000256" key="9">
    <source>
        <dbReference type="SAM" id="Phobius"/>
    </source>
</evidence>
<evidence type="ECO:0000256" key="2">
    <source>
        <dbReference type="ARBA" id="ARBA00008034"/>
    </source>
</evidence>
<dbReference type="PANTHER" id="PTHR30477">
    <property type="entry name" value="ABC-TRANSPORTER METAL-BINDING PROTEIN"/>
    <property type="match status" value="1"/>
</dbReference>
<dbReference type="InterPro" id="IPR037294">
    <property type="entry name" value="ABC_BtuC-like"/>
</dbReference>
<evidence type="ECO:0000313" key="10">
    <source>
        <dbReference type="EMBL" id="ROT47280.1"/>
    </source>
</evidence>
<dbReference type="EMBL" id="RARA01000025">
    <property type="protein sequence ID" value="ROT47280.1"/>
    <property type="molecule type" value="Genomic_DNA"/>
</dbReference>
<dbReference type="SUPFAM" id="SSF81345">
    <property type="entry name" value="ABC transporter involved in vitamin B12 uptake, BtuC"/>
    <property type="match status" value="1"/>
</dbReference>
<reference evidence="10 11" key="1">
    <citation type="submission" date="2018-09" db="EMBL/GenBank/DDBJ databases">
        <title>Comparative Genomics of Wolbachia-Cardinium Dual Endosymbiosis in a Plant-Parasitic Nematode.</title>
        <authorList>
            <person name="Brown A.M.V."/>
            <person name="Wasala S.K."/>
            <person name="Howe D.K."/>
            <person name="Peetz A.B."/>
            <person name="Zasada I.A."/>
            <person name="Denver D.R."/>
        </authorList>
    </citation>
    <scope>NUCLEOTIDE SEQUENCE [LARGE SCALE GENOMIC DNA]</scope>
    <source>
        <strain evidence="10 11">Pp_1</strain>
    </source>
</reference>
<evidence type="ECO:0000256" key="5">
    <source>
        <dbReference type="ARBA" id="ARBA00022692"/>
    </source>
</evidence>
<keyword evidence="7 9" id="KW-0472">Membrane</keyword>
<feature type="transmembrane region" description="Helical" evidence="9">
    <location>
        <begin position="101"/>
        <end position="119"/>
    </location>
</feature>
<dbReference type="OrthoDB" id="9788905at2"/>
<dbReference type="Proteomes" id="UP000270927">
    <property type="component" value="Unassembled WGS sequence"/>
</dbReference>
<feature type="transmembrane region" description="Helical" evidence="9">
    <location>
        <begin position="149"/>
        <end position="170"/>
    </location>
</feature>